<dbReference type="Gene3D" id="3.40.50.300">
    <property type="entry name" value="P-loop containing nucleotide triphosphate hydrolases"/>
    <property type="match status" value="2"/>
</dbReference>
<evidence type="ECO:0000256" key="9">
    <source>
        <dbReference type="ARBA" id="ARBA00023136"/>
    </source>
</evidence>
<evidence type="ECO:0000256" key="5">
    <source>
        <dbReference type="ARBA" id="ARBA00022737"/>
    </source>
</evidence>
<feature type="transmembrane region" description="Helical" evidence="11">
    <location>
        <begin position="650"/>
        <end position="669"/>
    </location>
</feature>
<proteinExistence type="inferred from homology"/>
<dbReference type="OrthoDB" id="6500128at2759"/>
<name>R7TSR1_CAPTE</name>
<feature type="region of interest" description="Disordered" evidence="10">
    <location>
        <begin position="1178"/>
        <end position="1202"/>
    </location>
</feature>
<dbReference type="PROSITE" id="PS50929">
    <property type="entry name" value="ABC_TM1F"/>
    <property type="match status" value="2"/>
</dbReference>
<dbReference type="Proteomes" id="UP000014760">
    <property type="component" value="Unassembled WGS sequence"/>
</dbReference>
<evidence type="ECO:0000259" key="12">
    <source>
        <dbReference type="PROSITE" id="PS50893"/>
    </source>
</evidence>
<dbReference type="SUPFAM" id="SSF52540">
    <property type="entry name" value="P-loop containing nucleoside triphosphate hydrolases"/>
    <property type="match status" value="2"/>
</dbReference>
<dbReference type="EnsemblMetazoa" id="CapteT132588">
    <property type="protein sequence ID" value="CapteP132588"/>
    <property type="gene ID" value="CapteG132588"/>
</dbReference>
<keyword evidence="4 11" id="KW-0812">Transmembrane</keyword>
<feature type="transmembrane region" description="Helical" evidence="11">
    <location>
        <begin position="845"/>
        <end position="862"/>
    </location>
</feature>
<dbReference type="FunFam" id="3.40.50.300:FF:000163">
    <property type="entry name" value="Multidrug resistance-associated protein member 4"/>
    <property type="match status" value="1"/>
</dbReference>
<accession>R7TSR1</accession>
<evidence type="ECO:0000313" key="14">
    <source>
        <dbReference type="EMBL" id="ELT96689.1"/>
    </source>
</evidence>
<dbReference type="AlphaFoldDB" id="R7TSR1"/>
<feature type="transmembrane region" description="Helical" evidence="11">
    <location>
        <begin position="597"/>
        <end position="615"/>
    </location>
</feature>
<reference evidence="15" key="3">
    <citation type="submission" date="2015-06" db="UniProtKB">
        <authorList>
            <consortium name="EnsemblMetazoa"/>
        </authorList>
    </citation>
    <scope>IDENTIFICATION</scope>
</reference>
<dbReference type="CDD" id="cd03244">
    <property type="entry name" value="ABCC_MRP_domain2"/>
    <property type="match status" value="1"/>
</dbReference>
<dbReference type="CDD" id="cd03250">
    <property type="entry name" value="ABCC_MRP_domain1"/>
    <property type="match status" value="1"/>
</dbReference>
<feature type="transmembrane region" description="Helical" evidence="11">
    <location>
        <begin position="734"/>
        <end position="754"/>
    </location>
</feature>
<dbReference type="InterPro" id="IPR027417">
    <property type="entry name" value="P-loop_NTPase"/>
</dbReference>
<organism evidence="14">
    <name type="scientific">Capitella teleta</name>
    <name type="common">Polychaete worm</name>
    <dbReference type="NCBI Taxonomy" id="283909"/>
    <lineage>
        <taxon>Eukaryota</taxon>
        <taxon>Metazoa</taxon>
        <taxon>Spiralia</taxon>
        <taxon>Lophotrochozoa</taxon>
        <taxon>Annelida</taxon>
        <taxon>Polychaeta</taxon>
        <taxon>Sedentaria</taxon>
        <taxon>Scolecida</taxon>
        <taxon>Capitellidae</taxon>
        <taxon>Capitella</taxon>
    </lineage>
</organism>
<dbReference type="PROSITE" id="PS00211">
    <property type="entry name" value="ABC_TRANSPORTER_1"/>
    <property type="match status" value="2"/>
</dbReference>
<dbReference type="InterPro" id="IPR044746">
    <property type="entry name" value="ABCC_6TM_D1"/>
</dbReference>
<dbReference type="SMART" id="SM00382">
    <property type="entry name" value="AAA"/>
    <property type="match status" value="2"/>
</dbReference>
<evidence type="ECO:0000256" key="2">
    <source>
        <dbReference type="ARBA" id="ARBA00009726"/>
    </source>
</evidence>
<comment type="similarity">
    <text evidence="2">Belongs to the ABC transporter superfamily. ABCC family. Conjugate transporter (TC 3.A.1.208) subfamily.</text>
</comment>
<evidence type="ECO:0000259" key="13">
    <source>
        <dbReference type="PROSITE" id="PS50929"/>
    </source>
</evidence>
<sequence>RIIQTILFIFLMEYFDADSEMSETDAYLYASGIAFISVFQAFCSSSIVHYFMRCGLQWQASATGLIYRKALRASNSVLSDTTSGHVIDLVASDAEKLDWMIWELHSVWVGPMHAIIIFTIIYYQIGPSVFSSLAVMALTWPMQIVFANMIANYKKLIYVKQDERVTVVSDMISGMRVIKMYCWEKPFGHLVDKIRKSELAVLWSSRKWLSVMKEMHAFGGRLFTSIVIVVYVATSNELSAAKVFPMFALFSILSYHLMEELPWGLKHWKEVGVSCKRIQEFLLSDEIESSNTSCDDNERNKFAVSMQNVSASWHRVSPDIKTLDNVTFELQKGELLAVTGPVGSGKSSLLLALMFELPLLSGSMKIHGNFAYAGQQPWVFSSTIRQNILFGRDLEQDKYNKVLSVTALEQDLSKFAHHDLTIVGEKGVTLSGGQKARVALARTLYSDADVFLLDDPLSAVDAAVGRHIFNECIQGYLKEKTCVLVTHQLQYLKEVENICVMNNGKLELIKGFESLKQKKVELFTELSMEEKKVETEAEEKDLTIDDIMDDSLKVGILSDLIAKDITAEVQQEEDREVGSVNYKCFTDYFSSGNGCSFLILVFMLCLLTQASYNIADWWLSEWCDNSCNWENKENGTTTFTDGNNADDETYIYMAIYLAITMGTLIIGIFKTVSFYRMSIKSSTSLHSKMYNSVIRAPISFFDKNPKGRIINRFSGDMGQMDNYLPDNLLEFVKFFGYVIGNMIVMIVINPYLAIPLIPLGIALAFVRKTFIRAQSQCQRIVAAAHSPALTHLSATLEGIHTIRSSKNESLCIRDFDGHYDFFLGSWLTIIGVVSWFMFRIQFLAALFNVVACILCVTMADYLDAGEVGLSLSYVLTMLWYIEESTRLSAIIELDMVSAERVLRYTRLESEAPLKTDYSVKAGWPSSGAICFTGVNLSYKQNDEMVLKNLEFSVKAGEKIGIVGRTGAGKSSIIAALFRMTEFQGEIKYDGEPIKDMGLHDVRSHISIIPQDPTLFCGTIRSNLDPFEEHADITLWEALKKVQLESDIRRLPGELDTPVNEMGNNFSVGQRQLMCLARATLRKNHLLVLDEATANVDKETDEVIQVSIRKTFSECTVVTIAHRINTVIDLDRILVMDGGRLVEFDSPYLLLGNPSGALSRIVAATGEREQERLRNLAKKSYEGNLDQKNKPSNKQPSTDSEGVNSINGAYVNIGFSDDNDSISELTKL</sequence>
<feature type="compositionally biased region" description="Basic and acidic residues" evidence="10">
    <location>
        <begin position="1178"/>
        <end position="1188"/>
    </location>
</feature>
<keyword evidence="7" id="KW-0067">ATP-binding</keyword>
<feature type="transmembrane region" description="Helical" evidence="11">
    <location>
        <begin position="131"/>
        <end position="151"/>
    </location>
</feature>
<keyword evidence="9 11" id="KW-0472">Membrane</keyword>
<dbReference type="GO" id="GO:0140359">
    <property type="term" value="F:ABC-type transporter activity"/>
    <property type="evidence" value="ECO:0007669"/>
    <property type="project" value="InterPro"/>
</dbReference>
<feature type="domain" description="ABC transmembrane type-1" evidence="13">
    <location>
        <begin position="599"/>
        <end position="893"/>
    </location>
</feature>
<reference evidence="16" key="1">
    <citation type="submission" date="2012-12" db="EMBL/GenBank/DDBJ databases">
        <authorList>
            <person name="Hellsten U."/>
            <person name="Grimwood J."/>
            <person name="Chapman J.A."/>
            <person name="Shapiro H."/>
            <person name="Aerts A."/>
            <person name="Otillar R.P."/>
            <person name="Terry A.Y."/>
            <person name="Boore J.L."/>
            <person name="Simakov O."/>
            <person name="Marletaz F."/>
            <person name="Cho S.-J."/>
            <person name="Edsinger-Gonzales E."/>
            <person name="Havlak P."/>
            <person name="Kuo D.-H."/>
            <person name="Larsson T."/>
            <person name="Lv J."/>
            <person name="Arendt D."/>
            <person name="Savage R."/>
            <person name="Osoegawa K."/>
            <person name="de Jong P."/>
            <person name="Lindberg D.R."/>
            <person name="Seaver E.C."/>
            <person name="Weisblat D.A."/>
            <person name="Putnam N.H."/>
            <person name="Grigoriev I.V."/>
            <person name="Rokhsar D.S."/>
        </authorList>
    </citation>
    <scope>NUCLEOTIDE SEQUENCE</scope>
    <source>
        <strain evidence="16">I ESC-2004</strain>
    </source>
</reference>
<dbReference type="EMBL" id="KB308752">
    <property type="protein sequence ID" value="ELT96689.1"/>
    <property type="molecule type" value="Genomic_DNA"/>
</dbReference>
<dbReference type="InterPro" id="IPR050173">
    <property type="entry name" value="ABC_transporter_C-like"/>
</dbReference>
<dbReference type="OMA" id="CVYQHAD"/>
<keyword evidence="5" id="KW-0677">Repeat</keyword>
<feature type="domain" description="ABC transporter" evidence="12">
    <location>
        <begin position="931"/>
        <end position="1162"/>
    </location>
</feature>
<feature type="domain" description="ABC transmembrane type-1" evidence="13">
    <location>
        <begin position="1"/>
        <end position="254"/>
    </location>
</feature>
<dbReference type="FunFam" id="3.40.50.300:FF:000973">
    <property type="entry name" value="Multidrug resistance-associated protein 4"/>
    <property type="match status" value="1"/>
</dbReference>
<feature type="transmembrane region" description="Helical" evidence="11">
    <location>
        <begin position="106"/>
        <end position="125"/>
    </location>
</feature>
<dbReference type="InterPro" id="IPR017871">
    <property type="entry name" value="ABC_transporter-like_CS"/>
</dbReference>
<dbReference type="Pfam" id="PF00005">
    <property type="entry name" value="ABC_tran"/>
    <property type="match status" value="2"/>
</dbReference>
<dbReference type="InterPro" id="IPR011527">
    <property type="entry name" value="ABC1_TM_dom"/>
</dbReference>
<evidence type="ECO:0000256" key="1">
    <source>
        <dbReference type="ARBA" id="ARBA00004141"/>
    </source>
</evidence>
<feature type="transmembrane region" description="Helical" evidence="11">
    <location>
        <begin position="821"/>
        <end position="838"/>
    </location>
</feature>
<feature type="compositionally biased region" description="Polar residues" evidence="10">
    <location>
        <begin position="1189"/>
        <end position="1202"/>
    </location>
</feature>
<keyword evidence="8 11" id="KW-1133">Transmembrane helix</keyword>
<keyword evidence="3" id="KW-0813">Transport</keyword>
<dbReference type="STRING" id="283909.R7TSR1"/>
<feature type="non-terminal residue" evidence="14">
    <location>
        <position position="1"/>
    </location>
</feature>
<protein>
    <recommendedName>
        <fullName evidence="17">Multidrug resistance-associated protein lethal(2)03659</fullName>
    </recommendedName>
</protein>
<dbReference type="PANTHER" id="PTHR24223:SF456">
    <property type="entry name" value="MULTIDRUG RESISTANCE-ASSOCIATED PROTEIN LETHAL(2)03659"/>
    <property type="match status" value="1"/>
</dbReference>
<dbReference type="SUPFAM" id="SSF90123">
    <property type="entry name" value="ABC transporter transmembrane region"/>
    <property type="match status" value="2"/>
</dbReference>
<dbReference type="InterPro" id="IPR036640">
    <property type="entry name" value="ABC1_TM_sf"/>
</dbReference>
<reference evidence="14 16" key="2">
    <citation type="journal article" date="2013" name="Nature">
        <title>Insights into bilaterian evolution from three spiralian genomes.</title>
        <authorList>
            <person name="Simakov O."/>
            <person name="Marletaz F."/>
            <person name="Cho S.J."/>
            <person name="Edsinger-Gonzales E."/>
            <person name="Havlak P."/>
            <person name="Hellsten U."/>
            <person name="Kuo D.H."/>
            <person name="Larsson T."/>
            <person name="Lv J."/>
            <person name="Arendt D."/>
            <person name="Savage R."/>
            <person name="Osoegawa K."/>
            <person name="de Jong P."/>
            <person name="Grimwood J."/>
            <person name="Chapman J.A."/>
            <person name="Shapiro H."/>
            <person name="Aerts A."/>
            <person name="Otillar R.P."/>
            <person name="Terry A.Y."/>
            <person name="Boore J.L."/>
            <person name="Grigoriev I.V."/>
            <person name="Lindberg D.R."/>
            <person name="Seaver E.C."/>
            <person name="Weisblat D.A."/>
            <person name="Putnam N.H."/>
            <person name="Rokhsar D.S."/>
        </authorList>
    </citation>
    <scope>NUCLEOTIDE SEQUENCE</scope>
    <source>
        <strain evidence="14 16">I ESC-2004</strain>
    </source>
</reference>
<evidence type="ECO:0000256" key="7">
    <source>
        <dbReference type="ARBA" id="ARBA00022840"/>
    </source>
</evidence>
<dbReference type="CDD" id="cd18579">
    <property type="entry name" value="ABC_6TM_ABCC_D1"/>
    <property type="match status" value="1"/>
</dbReference>
<dbReference type="PANTHER" id="PTHR24223">
    <property type="entry name" value="ATP-BINDING CASSETTE SUB-FAMILY C"/>
    <property type="match status" value="1"/>
</dbReference>
<dbReference type="FunFam" id="1.20.1560.10:FF:000013">
    <property type="entry name" value="ABC transporter C family member 2"/>
    <property type="match status" value="1"/>
</dbReference>
<evidence type="ECO:0000256" key="10">
    <source>
        <dbReference type="SAM" id="MobiDB-lite"/>
    </source>
</evidence>
<dbReference type="Pfam" id="PF00664">
    <property type="entry name" value="ABC_membrane"/>
    <property type="match status" value="2"/>
</dbReference>
<comment type="subcellular location">
    <subcellularLocation>
        <location evidence="1">Membrane</location>
        <topology evidence="1">Multi-pass membrane protein</topology>
    </subcellularLocation>
</comment>
<evidence type="ECO:0000256" key="6">
    <source>
        <dbReference type="ARBA" id="ARBA00022741"/>
    </source>
</evidence>
<feature type="domain" description="ABC transporter" evidence="12">
    <location>
        <begin position="304"/>
        <end position="528"/>
    </location>
</feature>
<keyword evidence="16" id="KW-1185">Reference proteome</keyword>
<dbReference type="GO" id="GO:0016887">
    <property type="term" value="F:ATP hydrolysis activity"/>
    <property type="evidence" value="ECO:0007669"/>
    <property type="project" value="InterPro"/>
</dbReference>
<dbReference type="InterPro" id="IPR003439">
    <property type="entry name" value="ABC_transporter-like_ATP-bd"/>
</dbReference>
<evidence type="ECO:0000256" key="4">
    <source>
        <dbReference type="ARBA" id="ARBA00022692"/>
    </source>
</evidence>
<evidence type="ECO:0000313" key="15">
    <source>
        <dbReference type="EnsemblMetazoa" id="CapteP132588"/>
    </source>
</evidence>
<evidence type="ECO:0000256" key="3">
    <source>
        <dbReference type="ARBA" id="ARBA00022448"/>
    </source>
</evidence>
<keyword evidence="6" id="KW-0547">Nucleotide-binding</keyword>
<evidence type="ECO:0008006" key="17">
    <source>
        <dbReference type="Google" id="ProtNLM"/>
    </source>
</evidence>
<dbReference type="PROSITE" id="PS50893">
    <property type="entry name" value="ABC_TRANSPORTER_2"/>
    <property type="match status" value="2"/>
</dbReference>
<evidence type="ECO:0000256" key="11">
    <source>
        <dbReference type="SAM" id="Phobius"/>
    </source>
</evidence>
<dbReference type="GO" id="GO:0005524">
    <property type="term" value="F:ATP binding"/>
    <property type="evidence" value="ECO:0007669"/>
    <property type="project" value="UniProtKB-KW"/>
</dbReference>
<dbReference type="HOGENOM" id="CLU_000604_27_1_1"/>
<evidence type="ECO:0000313" key="16">
    <source>
        <dbReference type="Proteomes" id="UP000014760"/>
    </source>
</evidence>
<dbReference type="EMBL" id="AMQN01011194">
    <property type="status" value="NOT_ANNOTATED_CDS"/>
    <property type="molecule type" value="Genomic_DNA"/>
</dbReference>
<dbReference type="GO" id="GO:0016020">
    <property type="term" value="C:membrane"/>
    <property type="evidence" value="ECO:0007669"/>
    <property type="project" value="UniProtKB-SubCell"/>
</dbReference>
<dbReference type="Gene3D" id="1.20.1560.10">
    <property type="entry name" value="ABC transporter type 1, transmembrane domain"/>
    <property type="match status" value="2"/>
</dbReference>
<dbReference type="InterPro" id="IPR003593">
    <property type="entry name" value="AAA+_ATPase"/>
</dbReference>
<gene>
    <name evidence="14" type="ORF">CAPTEDRAFT_132588</name>
</gene>
<feature type="transmembrane region" description="Helical" evidence="11">
    <location>
        <begin position="27"/>
        <end position="51"/>
    </location>
</feature>
<evidence type="ECO:0000256" key="8">
    <source>
        <dbReference type="ARBA" id="ARBA00022989"/>
    </source>
</evidence>